<organism evidence="1 2">
    <name type="scientific">Gigaspora margarita</name>
    <dbReference type="NCBI Taxonomy" id="4874"/>
    <lineage>
        <taxon>Eukaryota</taxon>
        <taxon>Fungi</taxon>
        <taxon>Fungi incertae sedis</taxon>
        <taxon>Mucoromycota</taxon>
        <taxon>Glomeromycotina</taxon>
        <taxon>Glomeromycetes</taxon>
        <taxon>Diversisporales</taxon>
        <taxon>Gigasporaceae</taxon>
        <taxon>Gigaspora</taxon>
    </lineage>
</organism>
<evidence type="ECO:0000313" key="2">
    <source>
        <dbReference type="Proteomes" id="UP000789901"/>
    </source>
</evidence>
<gene>
    <name evidence="1" type="ORF">GMARGA_LOCUS28286</name>
</gene>
<evidence type="ECO:0000313" key="1">
    <source>
        <dbReference type="EMBL" id="CAG8823226.1"/>
    </source>
</evidence>
<dbReference type="Proteomes" id="UP000789901">
    <property type="component" value="Unassembled WGS sequence"/>
</dbReference>
<proteinExistence type="predicted"/>
<dbReference type="EMBL" id="CAJVQB010035926">
    <property type="protein sequence ID" value="CAG8823226.1"/>
    <property type="molecule type" value="Genomic_DNA"/>
</dbReference>
<sequence length="41" mass="4675">MFDAILDALFGSIAWRVLVELEIIGWIICLVDIDRHAEVFA</sequence>
<name>A0ABN7WA42_GIGMA</name>
<keyword evidence="2" id="KW-1185">Reference proteome</keyword>
<protein>
    <submittedName>
        <fullName evidence="1">44907_t:CDS:1</fullName>
    </submittedName>
</protein>
<reference evidence="1 2" key="1">
    <citation type="submission" date="2021-06" db="EMBL/GenBank/DDBJ databases">
        <authorList>
            <person name="Kallberg Y."/>
            <person name="Tangrot J."/>
            <person name="Rosling A."/>
        </authorList>
    </citation>
    <scope>NUCLEOTIDE SEQUENCE [LARGE SCALE GENOMIC DNA]</scope>
    <source>
        <strain evidence="1 2">120-4 pot B 10/14</strain>
    </source>
</reference>
<comment type="caution">
    <text evidence="1">The sequence shown here is derived from an EMBL/GenBank/DDBJ whole genome shotgun (WGS) entry which is preliminary data.</text>
</comment>
<feature type="non-terminal residue" evidence="1">
    <location>
        <position position="41"/>
    </location>
</feature>
<accession>A0ABN7WA42</accession>